<dbReference type="InterPro" id="IPR011712">
    <property type="entry name" value="Sig_transdc_His_kin_sub3_dim/P"/>
</dbReference>
<gene>
    <name evidence="12" type="ORF">SAMN04489747_2527</name>
</gene>
<feature type="transmembrane region" description="Helical" evidence="9">
    <location>
        <begin position="15"/>
        <end position="37"/>
    </location>
</feature>
<dbReference type="GO" id="GO:0005524">
    <property type="term" value="F:ATP binding"/>
    <property type="evidence" value="ECO:0007669"/>
    <property type="project" value="UniProtKB-KW"/>
</dbReference>
<feature type="transmembrane region" description="Helical" evidence="9">
    <location>
        <begin position="43"/>
        <end position="65"/>
    </location>
</feature>
<organism evidence="12 13">
    <name type="scientific">Auraticoccus monumenti</name>
    <dbReference type="NCBI Taxonomy" id="675864"/>
    <lineage>
        <taxon>Bacteria</taxon>
        <taxon>Bacillati</taxon>
        <taxon>Actinomycetota</taxon>
        <taxon>Actinomycetes</taxon>
        <taxon>Propionibacteriales</taxon>
        <taxon>Propionibacteriaceae</taxon>
        <taxon>Auraticoccus</taxon>
    </lineage>
</organism>
<dbReference type="PANTHER" id="PTHR24421">
    <property type="entry name" value="NITRATE/NITRITE SENSOR PROTEIN NARX-RELATED"/>
    <property type="match status" value="1"/>
</dbReference>
<dbReference type="InterPro" id="IPR003594">
    <property type="entry name" value="HATPase_dom"/>
</dbReference>
<evidence type="ECO:0000256" key="4">
    <source>
        <dbReference type="ARBA" id="ARBA00022679"/>
    </source>
</evidence>
<feature type="domain" description="Signal transduction histidine kinase subgroup 3 dimerisation and phosphoacceptor" evidence="11">
    <location>
        <begin position="102"/>
        <end position="175"/>
    </location>
</feature>
<evidence type="ECO:0000256" key="3">
    <source>
        <dbReference type="ARBA" id="ARBA00022553"/>
    </source>
</evidence>
<keyword evidence="6 12" id="KW-0418">Kinase</keyword>
<sequence>MVPRVSREPLAPRGLFLLQLCLGAVAGLGAVACWWAADGPGGGAPVAVVALVTWLGLCTAAVVALERRKPLAVPPRDPAEWARHVGDLRSSRLEIVNAFEIERRRIERDLHDGSQQHIVASSLKIGEAALLLSTVVAPPREVRQVTELLAEAQDATDAALAALRATVAGIHPKVLSDVGLDAAVRDLARRSGLPAVVRVPHPLPPVPQGVAAAAYFFVSEALTNVAKHAPGARVTVLLSADDTLHVSVVDDGPGGARVRPGHGLAGMSERLAAFGGGLQVASPAGGPTSLVARVPLLLPEGEPGVTGAGSPTWQQVGR</sequence>
<dbReference type="SUPFAM" id="SSF55874">
    <property type="entry name" value="ATPase domain of HSP90 chaperone/DNA topoisomerase II/histidine kinase"/>
    <property type="match status" value="1"/>
</dbReference>
<dbReference type="EC" id="2.7.13.3" evidence="2"/>
<evidence type="ECO:0000259" key="10">
    <source>
        <dbReference type="Pfam" id="PF02518"/>
    </source>
</evidence>
<dbReference type="PROSITE" id="PS51257">
    <property type="entry name" value="PROKAR_LIPOPROTEIN"/>
    <property type="match status" value="1"/>
</dbReference>
<dbReference type="AlphaFoldDB" id="A0A1G7A6V2"/>
<dbReference type="GO" id="GO:0016020">
    <property type="term" value="C:membrane"/>
    <property type="evidence" value="ECO:0007669"/>
    <property type="project" value="InterPro"/>
</dbReference>
<dbReference type="CDD" id="cd16917">
    <property type="entry name" value="HATPase_UhpB-NarQ-NarX-like"/>
    <property type="match status" value="1"/>
</dbReference>
<keyword evidence="3" id="KW-0597">Phosphoprotein</keyword>
<dbReference type="Gene3D" id="3.30.565.10">
    <property type="entry name" value="Histidine kinase-like ATPase, C-terminal domain"/>
    <property type="match status" value="1"/>
</dbReference>
<name>A0A1G7A6V2_9ACTN</name>
<keyword evidence="9" id="KW-0812">Transmembrane</keyword>
<evidence type="ECO:0000259" key="11">
    <source>
        <dbReference type="Pfam" id="PF07730"/>
    </source>
</evidence>
<dbReference type="OrthoDB" id="3217947at2"/>
<evidence type="ECO:0000256" key="5">
    <source>
        <dbReference type="ARBA" id="ARBA00022741"/>
    </source>
</evidence>
<keyword evidence="7" id="KW-0067">ATP-binding</keyword>
<dbReference type="RefSeq" id="WP_090594050.1">
    <property type="nucleotide sequence ID" value="NZ_LT629688.1"/>
</dbReference>
<evidence type="ECO:0000256" key="2">
    <source>
        <dbReference type="ARBA" id="ARBA00012438"/>
    </source>
</evidence>
<keyword evidence="8" id="KW-0902">Two-component regulatory system</keyword>
<evidence type="ECO:0000256" key="7">
    <source>
        <dbReference type="ARBA" id="ARBA00022840"/>
    </source>
</evidence>
<evidence type="ECO:0000256" key="9">
    <source>
        <dbReference type="SAM" id="Phobius"/>
    </source>
</evidence>
<dbReference type="EMBL" id="LT629688">
    <property type="protein sequence ID" value="SDE10542.1"/>
    <property type="molecule type" value="Genomic_DNA"/>
</dbReference>
<evidence type="ECO:0000313" key="12">
    <source>
        <dbReference type="EMBL" id="SDE10542.1"/>
    </source>
</evidence>
<accession>A0A1G7A6V2</accession>
<reference evidence="12 13" key="1">
    <citation type="submission" date="2016-10" db="EMBL/GenBank/DDBJ databases">
        <authorList>
            <person name="de Groot N.N."/>
        </authorList>
    </citation>
    <scope>NUCLEOTIDE SEQUENCE [LARGE SCALE GENOMIC DNA]</scope>
    <source>
        <strain evidence="12 13">MON 2.2</strain>
    </source>
</reference>
<keyword evidence="5" id="KW-0547">Nucleotide-binding</keyword>
<feature type="domain" description="Histidine kinase/HSP90-like ATPase" evidence="10">
    <location>
        <begin position="215"/>
        <end position="296"/>
    </location>
</feature>
<evidence type="ECO:0000256" key="1">
    <source>
        <dbReference type="ARBA" id="ARBA00000085"/>
    </source>
</evidence>
<dbReference type="InterPro" id="IPR036890">
    <property type="entry name" value="HATPase_C_sf"/>
</dbReference>
<dbReference type="Pfam" id="PF07730">
    <property type="entry name" value="HisKA_3"/>
    <property type="match status" value="1"/>
</dbReference>
<dbReference type="PANTHER" id="PTHR24421:SF10">
    <property type="entry name" value="NITRATE_NITRITE SENSOR PROTEIN NARQ"/>
    <property type="match status" value="1"/>
</dbReference>
<protein>
    <recommendedName>
        <fullName evidence="2">histidine kinase</fullName>
        <ecNumber evidence="2">2.7.13.3</ecNumber>
    </recommendedName>
</protein>
<keyword evidence="9" id="KW-0472">Membrane</keyword>
<dbReference type="STRING" id="675864.SAMN04489747_2527"/>
<dbReference type="Proteomes" id="UP000198546">
    <property type="component" value="Chromosome i"/>
</dbReference>
<keyword evidence="13" id="KW-1185">Reference proteome</keyword>
<dbReference type="InterPro" id="IPR050482">
    <property type="entry name" value="Sensor_HK_TwoCompSys"/>
</dbReference>
<keyword evidence="4" id="KW-0808">Transferase</keyword>
<dbReference type="GO" id="GO:0046983">
    <property type="term" value="F:protein dimerization activity"/>
    <property type="evidence" value="ECO:0007669"/>
    <property type="project" value="InterPro"/>
</dbReference>
<evidence type="ECO:0000313" key="13">
    <source>
        <dbReference type="Proteomes" id="UP000198546"/>
    </source>
</evidence>
<evidence type="ECO:0000256" key="8">
    <source>
        <dbReference type="ARBA" id="ARBA00023012"/>
    </source>
</evidence>
<keyword evidence="9" id="KW-1133">Transmembrane helix</keyword>
<dbReference type="Pfam" id="PF02518">
    <property type="entry name" value="HATPase_c"/>
    <property type="match status" value="1"/>
</dbReference>
<evidence type="ECO:0000256" key="6">
    <source>
        <dbReference type="ARBA" id="ARBA00022777"/>
    </source>
</evidence>
<dbReference type="Gene3D" id="1.20.5.1930">
    <property type="match status" value="1"/>
</dbReference>
<dbReference type="GO" id="GO:0000155">
    <property type="term" value="F:phosphorelay sensor kinase activity"/>
    <property type="evidence" value="ECO:0007669"/>
    <property type="project" value="InterPro"/>
</dbReference>
<comment type="catalytic activity">
    <reaction evidence="1">
        <text>ATP + protein L-histidine = ADP + protein N-phospho-L-histidine.</text>
        <dbReference type="EC" id="2.7.13.3"/>
    </reaction>
</comment>
<proteinExistence type="predicted"/>